<dbReference type="InterPro" id="IPR032594">
    <property type="entry name" value="DUF4906"/>
</dbReference>
<dbReference type="Gene3D" id="2.60.40.2580">
    <property type="match status" value="1"/>
</dbReference>
<dbReference type="Pfam" id="PF16249">
    <property type="entry name" value="DUF4906"/>
    <property type="match status" value="1"/>
</dbReference>
<dbReference type="AlphaFoldDB" id="A0A1T5EYW7"/>
<dbReference type="RefSeq" id="WP_079684582.1">
    <property type="nucleotide sequence ID" value="NZ_FUYQ01000034.1"/>
</dbReference>
<proteinExistence type="predicted"/>
<evidence type="ECO:0000259" key="1">
    <source>
        <dbReference type="Pfam" id="PF16249"/>
    </source>
</evidence>
<name>A0A1T5EYW7_9BACT</name>
<evidence type="ECO:0000313" key="3">
    <source>
        <dbReference type="Proteomes" id="UP000190852"/>
    </source>
</evidence>
<evidence type="ECO:0000313" key="2">
    <source>
        <dbReference type="EMBL" id="SKB89164.1"/>
    </source>
</evidence>
<feature type="domain" description="DUF4906" evidence="1">
    <location>
        <begin position="278"/>
        <end position="353"/>
    </location>
</feature>
<dbReference type="Proteomes" id="UP000190852">
    <property type="component" value="Unassembled WGS sequence"/>
</dbReference>
<organism evidence="2 3">
    <name type="scientific">Parabacteroides chartae</name>
    <dbReference type="NCBI Taxonomy" id="1037355"/>
    <lineage>
        <taxon>Bacteria</taxon>
        <taxon>Pseudomonadati</taxon>
        <taxon>Bacteroidota</taxon>
        <taxon>Bacteroidia</taxon>
        <taxon>Bacteroidales</taxon>
        <taxon>Tannerellaceae</taxon>
        <taxon>Parabacteroides</taxon>
    </lineage>
</organism>
<dbReference type="EMBL" id="FUYQ01000034">
    <property type="protein sequence ID" value="SKB89164.1"/>
    <property type="molecule type" value="Genomic_DNA"/>
</dbReference>
<reference evidence="3" key="1">
    <citation type="submission" date="2017-02" db="EMBL/GenBank/DDBJ databases">
        <authorList>
            <person name="Varghese N."/>
            <person name="Submissions S."/>
        </authorList>
    </citation>
    <scope>NUCLEOTIDE SEQUENCE [LARGE SCALE GENOMIC DNA]</scope>
    <source>
        <strain evidence="3">DSM 24967</strain>
    </source>
</reference>
<accession>A0A1T5EYW7</accession>
<protein>
    <submittedName>
        <fullName evidence="2">Major fimbrial subunit protein (FimA)</fullName>
    </submittedName>
</protein>
<keyword evidence="3" id="KW-1185">Reference proteome</keyword>
<sequence length="717" mass="78986">MFSIKQIISGVVVMSIFILPSCIDDPCEQPRSDELVDVRMVITLPEPIVKSTITKAYSQRNDYNTVNNLNVFVFNASGTALLGTYYFDATYTGVAPNPTVSPSLPLNSTTLSTVLTFNAIQPNSTFYLVANYGSKITNTNTITNVNDLKNLKENGGSTSPMTAMMYAKAVTTSNGPTTNMSAQLIRTMAMVTVQINGTNLKNDIGTTAADSTIKFTPRVIKLMHVPNSCVLGEDVDNVIGTNAGFIEKGDSSLVPGWGEVSAGGNPIVGGHDESGIPLFLFENKQGNKPSGSTEQYKTTTDKPNSSYLLVEGSYHLYVGGLIRMSGTIIYKFCLGNDVTTNFDVERNTHYAVTLNLSGWGGAEEDGHFRNGVINVTEPTSEVGWRVDLSLRDWGFLQDEFNFDAHEGYAELQLVGQSFSIERISGPTDMLAYLDPGNGWTMIGNSANANLDNNLLKIVIMPWRIAPGSEYPTNPPYRELVLRARHGSDPPQDVIFRQWAPIKLLENGSDDLYMERFEETGAFISGDPGNSNHTWGYPNDVLGGTYLGFTFAHGDAVDGFNNTLYLYERDTQSPTTGVSINSTAAQRCLRKAGYDLNRILGASGQNKTPIETNERAAWYLPSKVELERVIGYVGDLDNPYEFHDPIKTTVDYWSSSTPQGIQTQTYFWNHTVVPIIHPINPITTYTLNRNDLKQVRCVYRPSKDATIWALPFNPKVYP</sequence>
<gene>
    <name evidence="2" type="ORF">SAMN05660349_03218</name>
</gene>